<evidence type="ECO:0000313" key="2">
    <source>
        <dbReference type="Proteomes" id="UP000824112"/>
    </source>
</evidence>
<accession>A0A9D1M630</accession>
<name>A0A9D1M630_9BACT</name>
<dbReference type="Proteomes" id="UP000824112">
    <property type="component" value="Unassembled WGS sequence"/>
</dbReference>
<sequence length="226" mass="26605">PCKDSNFMKQQFISNNNEPNLLLIFSGWGTHAELFSPYSIRQTDICVCYDYREDTFDCTPFLRYKQISVIGWSFGVWMAAYTLSKTPLKSNKNIAVNGTMRPIDDTYGIPKAIFTATLDSLTETSFSKFQRRICGNAKRYDQFHEILLRREIQEVSDELTTLRNRVKIHPNISFCWDEAYIADRDLIFSADRQRDFWKQHSSARIKEIEDFHLPNFKSIFDELYSR</sequence>
<dbReference type="EMBL" id="DVNA01000038">
    <property type="protein sequence ID" value="HIU54490.1"/>
    <property type="molecule type" value="Genomic_DNA"/>
</dbReference>
<evidence type="ECO:0000313" key="1">
    <source>
        <dbReference type="EMBL" id="HIU54490.1"/>
    </source>
</evidence>
<dbReference type="Pfam" id="PF04301">
    <property type="entry name" value="BioG"/>
    <property type="match status" value="1"/>
</dbReference>
<reference evidence="1" key="2">
    <citation type="journal article" date="2021" name="PeerJ">
        <title>Extensive microbial diversity within the chicken gut microbiome revealed by metagenomics and culture.</title>
        <authorList>
            <person name="Gilroy R."/>
            <person name="Ravi A."/>
            <person name="Getino M."/>
            <person name="Pursley I."/>
            <person name="Horton D.L."/>
            <person name="Alikhan N.F."/>
            <person name="Baker D."/>
            <person name="Gharbi K."/>
            <person name="Hall N."/>
            <person name="Watson M."/>
            <person name="Adriaenssens E.M."/>
            <person name="Foster-Nyarko E."/>
            <person name="Jarju S."/>
            <person name="Secka A."/>
            <person name="Antonio M."/>
            <person name="Oren A."/>
            <person name="Chaudhuri R.R."/>
            <person name="La Ragione R."/>
            <person name="Hildebrand F."/>
            <person name="Pallen M.J."/>
        </authorList>
    </citation>
    <scope>NUCLEOTIDE SEQUENCE</scope>
    <source>
        <strain evidence="1">CHK158-818</strain>
    </source>
</reference>
<dbReference type="SUPFAM" id="SSF53474">
    <property type="entry name" value="alpha/beta-Hydrolases"/>
    <property type="match status" value="1"/>
</dbReference>
<proteinExistence type="predicted"/>
<organism evidence="1 2">
    <name type="scientific">Candidatus Gallibacteroides avistercoris</name>
    <dbReference type="NCBI Taxonomy" id="2840833"/>
    <lineage>
        <taxon>Bacteria</taxon>
        <taxon>Pseudomonadati</taxon>
        <taxon>Bacteroidota</taxon>
        <taxon>Bacteroidia</taxon>
        <taxon>Bacteroidales</taxon>
        <taxon>Bacteroidaceae</taxon>
        <taxon>Bacteroidaceae incertae sedis</taxon>
        <taxon>Candidatus Gallibacteroides</taxon>
    </lineage>
</organism>
<comment type="caution">
    <text evidence="1">The sequence shown here is derived from an EMBL/GenBank/DDBJ whole genome shotgun (WGS) entry which is preliminary data.</text>
</comment>
<feature type="non-terminal residue" evidence="1">
    <location>
        <position position="1"/>
    </location>
</feature>
<reference evidence="1" key="1">
    <citation type="submission" date="2020-10" db="EMBL/GenBank/DDBJ databases">
        <authorList>
            <person name="Gilroy R."/>
        </authorList>
    </citation>
    <scope>NUCLEOTIDE SEQUENCE</scope>
    <source>
        <strain evidence="1">CHK158-818</strain>
    </source>
</reference>
<protein>
    <submittedName>
        <fullName evidence="1">DUF452 family protein</fullName>
    </submittedName>
</protein>
<dbReference type="InterPro" id="IPR029058">
    <property type="entry name" value="AB_hydrolase_fold"/>
</dbReference>
<gene>
    <name evidence="1" type="ORF">IAB03_01630</name>
</gene>
<dbReference type="AlphaFoldDB" id="A0A9D1M630"/>
<dbReference type="InterPro" id="IPR007398">
    <property type="entry name" value="BioG"/>
</dbReference>